<evidence type="ECO:0000313" key="3">
    <source>
        <dbReference type="EMBL" id="GAA2346613.1"/>
    </source>
</evidence>
<comment type="caution">
    <text evidence="3">The sequence shown here is derived from an EMBL/GenBank/DDBJ whole genome shotgun (WGS) entry which is preliminary data.</text>
</comment>
<reference evidence="3 4" key="1">
    <citation type="journal article" date="2019" name="Int. J. Syst. Evol. Microbiol.">
        <title>The Global Catalogue of Microorganisms (GCM) 10K type strain sequencing project: providing services to taxonomists for standard genome sequencing and annotation.</title>
        <authorList>
            <consortium name="The Broad Institute Genomics Platform"/>
            <consortium name="The Broad Institute Genome Sequencing Center for Infectious Disease"/>
            <person name="Wu L."/>
            <person name="Ma J."/>
        </authorList>
    </citation>
    <scope>NUCLEOTIDE SEQUENCE [LARGE SCALE GENOMIC DNA]</scope>
    <source>
        <strain evidence="3 4">JCM 16221</strain>
    </source>
</reference>
<dbReference type="InterPro" id="IPR001607">
    <property type="entry name" value="Znf_UBP"/>
</dbReference>
<protein>
    <recommendedName>
        <fullName evidence="2">UBP-type domain-containing protein</fullName>
    </recommendedName>
</protein>
<name>A0ABN3G8Q9_9PSEU</name>
<feature type="domain" description="UBP-type" evidence="2">
    <location>
        <begin position="43"/>
        <end position="130"/>
    </location>
</feature>
<dbReference type="EMBL" id="BAAARA010000007">
    <property type="protein sequence ID" value="GAA2346613.1"/>
    <property type="molecule type" value="Genomic_DNA"/>
</dbReference>
<evidence type="ECO:0000256" key="1">
    <source>
        <dbReference type="SAM" id="MobiDB-lite"/>
    </source>
</evidence>
<dbReference type="InterPro" id="IPR013083">
    <property type="entry name" value="Znf_RING/FYVE/PHD"/>
</dbReference>
<accession>A0ABN3G8Q9</accession>
<feature type="region of interest" description="Disordered" evidence="1">
    <location>
        <begin position="25"/>
        <end position="62"/>
    </location>
</feature>
<dbReference type="Gene3D" id="3.30.40.10">
    <property type="entry name" value="Zinc/RING finger domain, C3HC4 (zinc finger)"/>
    <property type="match status" value="1"/>
</dbReference>
<evidence type="ECO:0000259" key="2">
    <source>
        <dbReference type="PROSITE" id="PS50271"/>
    </source>
</evidence>
<dbReference type="PROSITE" id="PS50271">
    <property type="entry name" value="ZF_UBP"/>
    <property type="match status" value="1"/>
</dbReference>
<dbReference type="Proteomes" id="UP001501218">
    <property type="component" value="Unassembled WGS sequence"/>
</dbReference>
<dbReference type="Pfam" id="PF02148">
    <property type="entry name" value="zf-UBP"/>
    <property type="match status" value="1"/>
</dbReference>
<dbReference type="SUPFAM" id="SSF57850">
    <property type="entry name" value="RING/U-box"/>
    <property type="match status" value="1"/>
</dbReference>
<evidence type="ECO:0000313" key="4">
    <source>
        <dbReference type="Proteomes" id="UP001501218"/>
    </source>
</evidence>
<sequence>MLTPVRRGSLRADILVAPQAPRPVTRGAVGAAGSHEEGTAMSERCAHLSAASTRDPAPSTRGGCAGCAAVGEQVWAHLRLCTECGYVGCCDSSPRRHASAHHRETGHPVVRSFEPGESWMWCYEDEQLGR</sequence>
<proteinExistence type="predicted"/>
<keyword evidence="4" id="KW-1185">Reference proteome</keyword>
<organism evidence="3 4">
    <name type="scientific">Saccharopolyspora halophila</name>
    <dbReference type="NCBI Taxonomy" id="405551"/>
    <lineage>
        <taxon>Bacteria</taxon>
        <taxon>Bacillati</taxon>
        <taxon>Actinomycetota</taxon>
        <taxon>Actinomycetes</taxon>
        <taxon>Pseudonocardiales</taxon>
        <taxon>Pseudonocardiaceae</taxon>
        <taxon>Saccharopolyspora</taxon>
    </lineage>
</organism>
<gene>
    <name evidence="3" type="ORF">GCM10009854_24440</name>
</gene>